<dbReference type="Gene3D" id="3.40.50.1110">
    <property type="entry name" value="SGNH hydrolase"/>
    <property type="match status" value="1"/>
</dbReference>
<feature type="chain" id="PRO_5046526451" evidence="1">
    <location>
        <begin position="31"/>
        <end position="280"/>
    </location>
</feature>
<keyword evidence="4" id="KW-1185">Reference proteome</keyword>
<gene>
    <name evidence="3" type="ORF">M6B22_12540</name>
</gene>
<dbReference type="PROSITE" id="PS51257">
    <property type="entry name" value="PROKAR_LIPOPROTEIN"/>
    <property type="match status" value="1"/>
</dbReference>
<dbReference type="EMBL" id="CP097463">
    <property type="protein sequence ID" value="WAX55374.1"/>
    <property type="molecule type" value="Genomic_DNA"/>
</dbReference>
<dbReference type="InterPro" id="IPR013830">
    <property type="entry name" value="SGNH_hydro"/>
</dbReference>
<feature type="domain" description="SGNH hydrolase-type esterase" evidence="2">
    <location>
        <begin position="37"/>
        <end position="266"/>
    </location>
</feature>
<keyword evidence="1" id="KW-0732">Signal</keyword>
<proteinExistence type="predicted"/>
<evidence type="ECO:0000256" key="1">
    <source>
        <dbReference type="SAM" id="SignalP"/>
    </source>
</evidence>
<reference evidence="3" key="1">
    <citation type="submission" date="2022-05" db="EMBL/GenBank/DDBJ databases">
        <title>Jatrophihabitans sp. SB3-54 whole genome sequence.</title>
        <authorList>
            <person name="Suh M.K."/>
            <person name="Eom M.K."/>
            <person name="Kim J.S."/>
            <person name="Kim H.S."/>
            <person name="Do H.E."/>
            <person name="Shin Y.K."/>
            <person name="Lee J.-S."/>
        </authorList>
    </citation>
    <scope>NUCLEOTIDE SEQUENCE</scope>
    <source>
        <strain evidence="3">SB3-54</strain>
    </source>
</reference>
<dbReference type="RefSeq" id="WP_269441882.1">
    <property type="nucleotide sequence ID" value="NZ_CP097463.1"/>
</dbReference>
<sequence length="280" mass="29604">MIARRWQRARAGAAALLLVLTSACAVRAGAAEPDYLALGDSITFGSHPAPPTEFADLANFRSYADDTAHKFGLTLVNAACPGETAASMIDTRAQSHGCENNVGKRSGFRQHHALHTWYDSSQLSFAVRFLQTHHGVKLVSLGIGLNDLFVCRDLHPGCSGAALTAFTRGLTLHLDTILDALRVRAGYHGPLVLLRYYATQYPDAQVAALNAIITAAAKRHGALVADGYRAFADASAGTGGSACAAHLLAIRPDGRCDLHPSRAGQAVLAGAVEQALGRRR</sequence>
<dbReference type="GO" id="GO:0016787">
    <property type="term" value="F:hydrolase activity"/>
    <property type="evidence" value="ECO:0007669"/>
    <property type="project" value="UniProtKB-KW"/>
</dbReference>
<evidence type="ECO:0000313" key="3">
    <source>
        <dbReference type="EMBL" id="WAX55374.1"/>
    </source>
</evidence>
<dbReference type="Pfam" id="PF13472">
    <property type="entry name" value="Lipase_GDSL_2"/>
    <property type="match status" value="1"/>
</dbReference>
<dbReference type="SUPFAM" id="SSF52266">
    <property type="entry name" value="SGNH hydrolase"/>
    <property type="match status" value="1"/>
</dbReference>
<evidence type="ECO:0000313" key="4">
    <source>
        <dbReference type="Proteomes" id="UP001164693"/>
    </source>
</evidence>
<evidence type="ECO:0000259" key="2">
    <source>
        <dbReference type="Pfam" id="PF13472"/>
    </source>
</evidence>
<protein>
    <submittedName>
        <fullName evidence="3">SGNH/GDSL hydrolase family protein</fullName>
    </submittedName>
</protein>
<dbReference type="InterPro" id="IPR036514">
    <property type="entry name" value="SGNH_hydro_sf"/>
</dbReference>
<dbReference type="CDD" id="cd00229">
    <property type="entry name" value="SGNH_hydrolase"/>
    <property type="match status" value="1"/>
</dbReference>
<dbReference type="Proteomes" id="UP001164693">
    <property type="component" value="Chromosome"/>
</dbReference>
<feature type="signal peptide" evidence="1">
    <location>
        <begin position="1"/>
        <end position="30"/>
    </location>
</feature>
<accession>A0ABY7JS39</accession>
<name>A0ABY7JS39_9ACTN</name>
<organism evidence="3 4">
    <name type="scientific">Jatrophihabitans cynanchi</name>
    <dbReference type="NCBI Taxonomy" id="2944128"/>
    <lineage>
        <taxon>Bacteria</taxon>
        <taxon>Bacillati</taxon>
        <taxon>Actinomycetota</taxon>
        <taxon>Actinomycetes</taxon>
        <taxon>Jatrophihabitantales</taxon>
        <taxon>Jatrophihabitantaceae</taxon>
        <taxon>Jatrophihabitans</taxon>
    </lineage>
</organism>
<keyword evidence="3" id="KW-0378">Hydrolase</keyword>